<dbReference type="EMBL" id="NMUH01000001">
    <property type="protein sequence ID" value="MQL67762.1"/>
    <property type="molecule type" value="Genomic_DNA"/>
</dbReference>
<organism evidence="2 3">
    <name type="scientific">Colocasia esculenta</name>
    <name type="common">Wild taro</name>
    <name type="synonym">Arum esculentum</name>
    <dbReference type="NCBI Taxonomy" id="4460"/>
    <lineage>
        <taxon>Eukaryota</taxon>
        <taxon>Viridiplantae</taxon>
        <taxon>Streptophyta</taxon>
        <taxon>Embryophyta</taxon>
        <taxon>Tracheophyta</taxon>
        <taxon>Spermatophyta</taxon>
        <taxon>Magnoliopsida</taxon>
        <taxon>Liliopsida</taxon>
        <taxon>Araceae</taxon>
        <taxon>Aroideae</taxon>
        <taxon>Colocasieae</taxon>
        <taxon>Colocasia</taxon>
    </lineage>
</organism>
<accession>A0A843T5V6</accession>
<dbReference type="AlphaFoldDB" id="A0A843T5V6"/>
<feature type="non-terminal residue" evidence="2">
    <location>
        <position position="1"/>
    </location>
</feature>
<comment type="caution">
    <text evidence="2">The sequence shown here is derived from an EMBL/GenBank/DDBJ whole genome shotgun (WGS) entry which is preliminary data.</text>
</comment>
<reference evidence="2" key="1">
    <citation type="submission" date="2017-07" db="EMBL/GenBank/DDBJ databases">
        <title>Taro Niue Genome Assembly and Annotation.</title>
        <authorList>
            <person name="Atibalentja N."/>
            <person name="Keating K."/>
            <person name="Fields C.J."/>
        </authorList>
    </citation>
    <scope>NUCLEOTIDE SEQUENCE</scope>
    <source>
        <strain evidence="2">Niue_2</strain>
        <tissue evidence="2">Leaf</tissue>
    </source>
</reference>
<evidence type="ECO:0000256" key="1">
    <source>
        <dbReference type="SAM" id="MobiDB-lite"/>
    </source>
</evidence>
<dbReference type="Proteomes" id="UP000652761">
    <property type="component" value="Unassembled WGS sequence"/>
</dbReference>
<feature type="region of interest" description="Disordered" evidence="1">
    <location>
        <begin position="38"/>
        <end position="123"/>
    </location>
</feature>
<protein>
    <submittedName>
        <fullName evidence="2">Uncharacterized protein</fullName>
    </submittedName>
</protein>
<evidence type="ECO:0000313" key="2">
    <source>
        <dbReference type="EMBL" id="MQL67762.1"/>
    </source>
</evidence>
<keyword evidence="3" id="KW-1185">Reference proteome</keyword>
<sequence length="444" mass="49145">MRNGLNVMTNQLQTSEKEIVVLKAEKEKLTNELEVVIKQNQNPKKKVSELNKNAPNRKNPISTENQRKKKKKKIELHNVSTSPSAAKKASGHSQVAYHAKSSQRVPPPSSQPKGDQRYSKGPQRFQQMHSYCGKIQGAGLVCAVQGGWTEPLELLVVGAGQQRLHLGGVLPQREDGVKGSERLWRPAGVAGPEKAFCCRRCPLPSSEWCTGCQSLHRLRTHPAYSSLLRRASSCIGSEDLFFFGQGDQPKGSEISLLEVPTTKEVSVPVAPSSDRETVVADQSEGGLEMEENVTKTRTHLNEAQLLLMKDMMNHNLQIKETEARETYAKAMQTEESFAQQKSYQIWLSLGDMNSKIFDAAFKDFNSSKISKTNLWGFEHMVHVPAQILQIFSDLKAQILSSQAKNDGKCAPSAHVDVHMTSAVEGQVVDQDVKCIIDCGDVSKV</sequence>
<name>A0A843T5V6_COLES</name>
<gene>
    <name evidence="2" type="ORF">Taro_000037</name>
</gene>
<evidence type="ECO:0000313" key="3">
    <source>
        <dbReference type="Proteomes" id="UP000652761"/>
    </source>
</evidence>
<feature type="compositionally biased region" description="Polar residues" evidence="1">
    <location>
        <begin position="50"/>
        <end position="64"/>
    </location>
</feature>
<proteinExistence type="predicted"/>